<organism evidence="2 3">
    <name type="scientific">Rubritalea halochordaticola</name>
    <dbReference type="NCBI Taxonomy" id="714537"/>
    <lineage>
        <taxon>Bacteria</taxon>
        <taxon>Pseudomonadati</taxon>
        <taxon>Verrucomicrobiota</taxon>
        <taxon>Verrucomicrobiia</taxon>
        <taxon>Verrucomicrobiales</taxon>
        <taxon>Rubritaleaceae</taxon>
        <taxon>Rubritalea</taxon>
    </lineage>
</organism>
<proteinExistence type="predicted"/>
<evidence type="ECO:0000256" key="1">
    <source>
        <dbReference type="SAM" id="SignalP"/>
    </source>
</evidence>
<dbReference type="RefSeq" id="WP_346189630.1">
    <property type="nucleotide sequence ID" value="NZ_BAABRL010000011.1"/>
</dbReference>
<reference evidence="2 3" key="1">
    <citation type="submission" date="2024-02" db="EMBL/GenBank/DDBJ databases">
        <title>Rubritalea halochordaticola NBRC 107102.</title>
        <authorList>
            <person name="Ichikawa N."/>
            <person name="Katano-Makiyama Y."/>
            <person name="Hidaka K."/>
        </authorList>
    </citation>
    <scope>NUCLEOTIDE SEQUENCE [LARGE SCALE GENOMIC DNA]</scope>
    <source>
        <strain evidence="2 3">NBRC 107102</strain>
    </source>
</reference>
<accession>A0ABP9V328</accession>
<evidence type="ECO:0008006" key="4">
    <source>
        <dbReference type="Google" id="ProtNLM"/>
    </source>
</evidence>
<dbReference type="EMBL" id="BAABRL010000011">
    <property type="protein sequence ID" value="GAA5497058.1"/>
    <property type="molecule type" value="Genomic_DNA"/>
</dbReference>
<comment type="caution">
    <text evidence="2">The sequence shown here is derived from an EMBL/GenBank/DDBJ whole genome shotgun (WGS) entry which is preliminary data.</text>
</comment>
<keyword evidence="3" id="KW-1185">Reference proteome</keyword>
<feature type="chain" id="PRO_5045241246" description="Molecular chaperone" evidence="1">
    <location>
        <begin position="19"/>
        <end position="288"/>
    </location>
</feature>
<evidence type="ECO:0000313" key="2">
    <source>
        <dbReference type="EMBL" id="GAA5497058.1"/>
    </source>
</evidence>
<evidence type="ECO:0000313" key="3">
    <source>
        <dbReference type="Proteomes" id="UP001424741"/>
    </source>
</evidence>
<name>A0ABP9V328_9BACT</name>
<dbReference type="Proteomes" id="UP001424741">
    <property type="component" value="Unassembled WGS sequence"/>
</dbReference>
<protein>
    <recommendedName>
        <fullName evidence="4">Molecular chaperone</fullName>
    </recommendedName>
</protein>
<feature type="signal peptide" evidence="1">
    <location>
        <begin position="1"/>
        <end position="18"/>
    </location>
</feature>
<sequence length="288" mass="31795">MRKLIILSALLLSQTVFGQLSATLKANRDQFVAFEPVNMTVNITNLSGKPLTLQNRTNQPWIEFFVRDHTGRNVLSTKDVAYSPVSIGTGQTVASTFTLNNSFNLTNPGSYSVLAVIRMPGEGDRKGTPTQSTHFTVTRGVTAWSQSVGVPGTAGDQRKYRLITFSGDKYPELYIQVEDQKRGRMLATHSLGRHITFRKFQTSLDRQNNLHVLFHTSPSVACHTVINPAGRTIERTYHKNSATGVPRLLPATSGNVSVVNSIPYDPQKEAEEKAKFHNISEIPGGVQQ</sequence>
<gene>
    <name evidence="2" type="ORF">Rhal01_03246</name>
</gene>
<keyword evidence="1" id="KW-0732">Signal</keyword>